<gene>
    <name evidence="1" type="ORF">HAX54_020696</name>
</gene>
<evidence type="ECO:0000313" key="1">
    <source>
        <dbReference type="EMBL" id="MCE5166499.1"/>
    </source>
</evidence>
<accession>A0ABS8Y5M5</accession>
<organism evidence="1 2">
    <name type="scientific">Datura stramonium</name>
    <name type="common">Jimsonweed</name>
    <name type="synonym">Common thornapple</name>
    <dbReference type="NCBI Taxonomy" id="4076"/>
    <lineage>
        <taxon>Eukaryota</taxon>
        <taxon>Viridiplantae</taxon>
        <taxon>Streptophyta</taxon>
        <taxon>Embryophyta</taxon>
        <taxon>Tracheophyta</taxon>
        <taxon>Spermatophyta</taxon>
        <taxon>Magnoliopsida</taxon>
        <taxon>eudicotyledons</taxon>
        <taxon>Gunneridae</taxon>
        <taxon>Pentapetalae</taxon>
        <taxon>asterids</taxon>
        <taxon>lamiids</taxon>
        <taxon>Solanales</taxon>
        <taxon>Solanaceae</taxon>
        <taxon>Solanoideae</taxon>
        <taxon>Datureae</taxon>
        <taxon>Datura</taxon>
    </lineage>
</organism>
<comment type="caution">
    <text evidence="1">The sequence shown here is derived from an EMBL/GenBank/DDBJ whole genome shotgun (WGS) entry which is preliminary data.</text>
</comment>
<protein>
    <submittedName>
        <fullName evidence="1">Uncharacterized protein</fullName>
    </submittedName>
</protein>
<dbReference type="EMBL" id="JACEIK010024937">
    <property type="protein sequence ID" value="MCE5166499.1"/>
    <property type="molecule type" value="Genomic_DNA"/>
</dbReference>
<reference evidence="1 2" key="1">
    <citation type="journal article" date="2021" name="BMC Genomics">
        <title>Datura genome reveals duplications of psychoactive alkaloid biosynthetic genes and high mutation rate following tissue culture.</title>
        <authorList>
            <person name="Rajewski A."/>
            <person name="Carter-House D."/>
            <person name="Stajich J."/>
            <person name="Litt A."/>
        </authorList>
    </citation>
    <scope>NUCLEOTIDE SEQUENCE [LARGE SCALE GENOMIC DNA]</scope>
    <source>
        <strain evidence="1">AR-01</strain>
    </source>
</reference>
<dbReference type="Proteomes" id="UP000823775">
    <property type="component" value="Unassembled WGS sequence"/>
</dbReference>
<keyword evidence="2" id="KW-1185">Reference proteome</keyword>
<feature type="non-terminal residue" evidence="1">
    <location>
        <position position="176"/>
    </location>
</feature>
<evidence type="ECO:0000313" key="2">
    <source>
        <dbReference type="Proteomes" id="UP000823775"/>
    </source>
</evidence>
<proteinExistence type="predicted"/>
<name>A0ABS8Y5M5_DATST</name>
<sequence length="176" mass="19849">MSHQCDFVSPISPSNIFELIGTLITRSQIKELENSVIDLVATARKCDQVKKAKERVILIDEDDNDSPPVKWRKTNVRNDVLTVKVDAFNNYVVSSFEKIFGHLKINKTNEMSDDFPRSKGWQVNNVGNATSGLVDNDSFDDSHDVAPQQMHELKTLVDQRDSVGVKQNEEVVDGLF</sequence>